<dbReference type="Pfam" id="PF12460">
    <property type="entry name" value="MMS19_C"/>
    <property type="match status" value="1"/>
</dbReference>
<keyword evidence="4 5" id="KW-0539">Nucleus</keyword>
<dbReference type="InterPro" id="IPR039920">
    <property type="entry name" value="MMS19"/>
</dbReference>
<evidence type="ECO:0000313" key="9">
    <source>
        <dbReference type="EMBL" id="CAD6941368.1"/>
    </source>
</evidence>
<dbReference type="Gene3D" id="1.25.10.10">
    <property type="entry name" value="Leucine-rich Repeat Variant"/>
    <property type="match status" value="1"/>
</dbReference>
<proteinExistence type="inferred from homology"/>
<comment type="caution">
    <text evidence="9">The sequence shown here is derived from an EMBL/GenBank/DDBJ whole genome shotgun (WGS) entry which is preliminary data.</text>
</comment>
<dbReference type="PANTHER" id="PTHR12891:SF0">
    <property type="entry name" value="MMS19 NUCLEOTIDE EXCISION REPAIR PROTEIN HOMOLOG"/>
    <property type="match status" value="1"/>
</dbReference>
<keyword evidence="5" id="KW-0227">DNA damage</keyword>
<comment type="function">
    <text evidence="5">Key component of the cytosolic iron-sulfur protein assembly (CIA) complex, a multiprotein complex that mediates the incorporation of iron-sulfur cluster into apoproteins specifically involved in DNA metabolism and genomic integrity. In the CIA complex, MMS19 acts as an adapter between early-acting CIA components and a subset of cellular target iron-sulfur proteins.</text>
</comment>
<dbReference type="InterPro" id="IPR029240">
    <property type="entry name" value="MMS19_N"/>
</dbReference>
<dbReference type="InterPro" id="IPR011989">
    <property type="entry name" value="ARM-like"/>
</dbReference>
<dbReference type="Pfam" id="PF14500">
    <property type="entry name" value="MMS19_N"/>
    <property type="match status" value="1"/>
</dbReference>
<keyword evidence="3" id="KW-0677">Repeat</keyword>
<gene>
    <name evidence="9" type="ORF">JKIAZH3_G6215</name>
</gene>
<protein>
    <recommendedName>
        <fullName evidence="5">MMS19 nucleotide excision repair protein</fullName>
    </recommendedName>
</protein>
<feature type="compositionally biased region" description="Acidic residues" evidence="6">
    <location>
        <begin position="624"/>
        <end position="642"/>
    </location>
</feature>
<feature type="region of interest" description="Disordered" evidence="6">
    <location>
        <begin position="610"/>
        <end position="644"/>
    </location>
</feature>
<evidence type="ECO:0000256" key="5">
    <source>
        <dbReference type="RuleBase" id="RU367072"/>
    </source>
</evidence>
<evidence type="ECO:0000259" key="8">
    <source>
        <dbReference type="Pfam" id="PF14500"/>
    </source>
</evidence>
<evidence type="ECO:0000256" key="1">
    <source>
        <dbReference type="ARBA" id="ARBA00004123"/>
    </source>
</evidence>
<reference evidence="9" key="1">
    <citation type="submission" date="2020-10" db="EMBL/GenBank/DDBJ databases">
        <authorList>
            <person name="Sedaghatjoo S."/>
        </authorList>
    </citation>
    <scope>NUCLEOTIDE SEQUENCE</scope>
    <source>
        <strain evidence="9">AZH3</strain>
    </source>
</reference>
<keyword evidence="10" id="KW-1185">Reference proteome</keyword>
<dbReference type="InterPro" id="IPR024687">
    <property type="entry name" value="MMS19_C"/>
</dbReference>
<evidence type="ECO:0000256" key="2">
    <source>
        <dbReference type="ARBA" id="ARBA00009340"/>
    </source>
</evidence>
<dbReference type="SUPFAM" id="SSF48371">
    <property type="entry name" value="ARM repeat"/>
    <property type="match status" value="1"/>
</dbReference>
<evidence type="ECO:0000313" key="10">
    <source>
        <dbReference type="Proteomes" id="UP000836402"/>
    </source>
</evidence>
<dbReference type="Proteomes" id="UP000836402">
    <property type="component" value="Unassembled WGS sequence"/>
</dbReference>
<dbReference type="PANTHER" id="PTHR12891">
    <property type="entry name" value="DNA REPAIR/TRANSCRIPTION PROTEIN MET18/MMS19"/>
    <property type="match status" value="1"/>
</dbReference>
<dbReference type="EMBL" id="CAJHJG010004474">
    <property type="protein sequence ID" value="CAD6941368.1"/>
    <property type="molecule type" value="Genomic_DNA"/>
</dbReference>
<evidence type="ECO:0000256" key="6">
    <source>
        <dbReference type="SAM" id="MobiDB-lite"/>
    </source>
</evidence>
<evidence type="ECO:0000259" key="7">
    <source>
        <dbReference type="Pfam" id="PF12460"/>
    </source>
</evidence>
<feature type="region of interest" description="Disordered" evidence="6">
    <location>
        <begin position="1161"/>
        <end position="1189"/>
    </location>
</feature>
<name>A0ABN7IZG8_9BASI</name>
<accession>A0ABN7IZG8</accession>
<evidence type="ECO:0000256" key="4">
    <source>
        <dbReference type="ARBA" id="ARBA00023242"/>
    </source>
</evidence>
<feature type="domain" description="MMS19 C-terminal" evidence="7">
    <location>
        <begin position="757"/>
        <end position="1313"/>
    </location>
</feature>
<sequence length="1365" mass="146226">MMMSSDAIANELRAYFAGQLGDGDGGNGSARDVLPPALSAALFTSNDLPLLDLVRMLGTQLTAEHHSTRARAVRLLAIVLNAAVSNKSAILNTQALRTLTTFFTDKLEDAADILTATPDPDRHKHLSPTTMVQYTIAALTTLATVPTFPAASLAPALAHAITTHIPPVKHLLPQAQRFAFFRLFDAILARHRTSIFKQSGKTEQEQAILAGYTKFAEGEKDPRNLVYAFAIDWVILTEFDLEPTMVEAFFDITFCYFPITFRPPPSDPYGITTAQLKLALARALSATPHFHKHLFPLLLEKLSASPTQTKLDCLHLLSETIPIWGRAAVSKQDNADKLANVLETEIMYPSDADTPAEAEVLTNAAVNTLAVLLRTLYSADPAPERQWPQVDPPEGLAPTIITKASTYLREPASALAPRAAKYLLGACVRADKGTAYLAAYAACDVLLPIFKDPDEGVAVRAPVLKALSDVVYALRTSYEQDNKVVPAVVAQNSSAAATGYKFDAPTASTDAAPQPAELIPTQESTDEADSVGPPAMRKQRRTYFGDNRPLHPFRLDILSALSNGLRAPVVSSSHSNPLLSSNSGGGRGGYRASAMNLFVNLAHIEGFFTLGGPKQREPGPGGEDGGDEDEDGAEPELEENELEWGVREITSSLTQAGPTLEWTSASQNMDVDSPSPEPVLEEESSAQLVARQAAILALQEIRTVPPQGLGVRLLETDVLPQIFALLPDRMIWPSSRGAREGIPRSVEVQRRAVRTALSTVTALCDADEAPGLCELAVVRLCTKIELAGATAVSTSDGEVGRRQFEENVAYVRGLLSTLATVLSASASASASAQVRIVALGRIVSDLPVKLVALVLRHLGTATMGGEEGGKKDVVLLDPSVIRQTGELLVVLVRALGQVAPGKESKQFELARVLEAVFVKGEVGGVLDGGRVGARFRFDPLSLTSGDGARSERREERDALFLFAAASIPLSSAVPLPTVPGRTTTTATTAPEALANWLTVVLRFTADAQTSIQADAGYALLVCALNKYAGSALPAIVKGVLDDFWKDSLYRLSSSPVDREGRVAWERTLSAWSWAAKALLVRGGANAGEGLGMVDRMMEEVMCVREGVDQGVQRLAAGVLGVVTKGEDGVLIKENGAVVRALARQRLFSYLLPKIIDGYQSNFPSQSDPSPSPTPTPTPTTTKKTPPPLSHTQSIYLTAFTSILPNLPLPLLKDRIRPLFPLLVRSLDLADPPGRAAAVRTVTLAAAWGKREKEEGVMRARGEDVNDGVVGVGLDLVEEYVGTLLERVGGMLDPGAENTPTVRIAALKCLATLARTVPHISIHSHANRVLRALATRSRGIDDPKRQVRVEAVDAREAFFVLSAQKG</sequence>
<organism evidence="9 10">
    <name type="scientific">Tilletia caries</name>
    <name type="common">wheat bunt fungus</name>
    <dbReference type="NCBI Taxonomy" id="13290"/>
    <lineage>
        <taxon>Eukaryota</taxon>
        <taxon>Fungi</taxon>
        <taxon>Dikarya</taxon>
        <taxon>Basidiomycota</taxon>
        <taxon>Ustilaginomycotina</taxon>
        <taxon>Exobasidiomycetes</taxon>
        <taxon>Tilletiales</taxon>
        <taxon>Tilletiaceae</taxon>
        <taxon>Tilletia</taxon>
    </lineage>
</organism>
<comment type="subcellular location">
    <subcellularLocation>
        <location evidence="1 5">Nucleus</location>
    </subcellularLocation>
</comment>
<keyword evidence="5" id="KW-0234">DNA repair</keyword>
<comment type="similarity">
    <text evidence="2 5">Belongs to the MET18/MMS19 family.</text>
</comment>
<dbReference type="InterPro" id="IPR016024">
    <property type="entry name" value="ARM-type_fold"/>
</dbReference>
<feature type="domain" description="MMS19 N-terminal" evidence="8">
    <location>
        <begin position="54"/>
        <end position="347"/>
    </location>
</feature>
<evidence type="ECO:0000256" key="3">
    <source>
        <dbReference type="ARBA" id="ARBA00022737"/>
    </source>
</evidence>